<dbReference type="EMBL" id="CADCWC010000195">
    <property type="protein sequence ID" value="CAA9534263.1"/>
    <property type="molecule type" value="Genomic_DNA"/>
</dbReference>
<organism evidence="1">
    <name type="scientific">uncultured Thermoleophilia bacterium</name>
    <dbReference type="NCBI Taxonomy" id="1497501"/>
    <lineage>
        <taxon>Bacteria</taxon>
        <taxon>Bacillati</taxon>
        <taxon>Actinomycetota</taxon>
        <taxon>Thermoleophilia</taxon>
        <taxon>environmental samples</taxon>
    </lineage>
</organism>
<name>A0A6J4TWR7_9ACTN</name>
<protein>
    <submittedName>
        <fullName evidence="1">Uncharacterized protein</fullName>
    </submittedName>
</protein>
<reference evidence="1" key="1">
    <citation type="submission" date="2020-02" db="EMBL/GenBank/DDBJ databases">
        <authorList>
            <person name="Meier V. D."/>
        </authorList>
    </citation>
    <scope>NUCLEOTIDE SEQUENCE</scope>
    <source>
        <strain evidence="1">AVDCRST_MAG79</strain>
    </source>
</reference>
<evidence type="ECO:0000313" key="1">
    <source>
        <dbReference type="EMBL" id="CAA9534263.1"/>
    </source>
</evidence>
<dbReference type="AlphaFoldDB" id="A0A6J4TWR7"/>
<accession>A0A6J4TWR7</accession>
<gene>
    <name evidence="1" type="ORF">AVDCRST_MAG79-1205</name>
</gene>
<sequence>MGDYHIKRIILPSGKAVEIVYFDAEGEQDELAHRTLSEGLRLPEPAPADERRDLENCPCCSSGLVYPVDWREAPGGRWELELRCPNCEWRVRDLFGQDQVERFDETLNVATDRVIDALETAARENMSADIERFVAALDADHIVPFDF</sequence>
<proteinExistence type="predicted"/>